<dbReference type="SMART" id="SM00516">
    <property type="entry name" value="SEC14"/>
    <property type="match status" value="1"/>
</dbReference>
<gene>
    <name evidence="2" type="ORF">PSON_ATCC_30995.1.T0460010</name>
</gene>
<dbReference type="InterPro" id="IPR001251">
    <property type="entry name" value="CRAL-TRIO_dom"/>
</dbReference>
<evidence type="ECO:0000313" key="3">
    <source>
        <dbReference type="Proteomes" id="UP000692954"/>
    </source>
</evidence>
<evidence type="ECO:0000259" key="1">
    <source>
        <dbReference type="PROSITE" id="PS50191"/>
    </source>
</evidence>
<dbReference type="Proteomes" id="UP000692954">
    <property type="component" value="Unassembled WGS sequence"/>
</dbReference>
<name>A0A8S1MXQ4_9CILI</name>
<sequence length="265" mass="31520">MDQNIIQLTGDQKAKLHQLKQSVYIEAQKLLRDDLIQKYTDQAQLIRLLVAKDWKLDEAWEQWNRWVEWRKQYKADDIKIQEIKKELDMNKTFWNGQDKLGNPCLVIKARRHFPGQSDPDTLIRYMLYMIDIGIERAEQAGTGKITIIWDREGVTSKNFDSSMFKIIKRMVTLVQDNYAERLHQAYILYPNFLYKTVMTVVKPFLSERTKQKIILCNEFKDLYPYFGNDFIISDGIGDEQIQQLQDSLQDEQQIQSFIQQQLLQE</sequence>
<dbReference type="OrthoDB" id="75724at2759"/>
<comment type="caution">
    <text evidence="2">The sequence shown here is derived from an EMBL/GenBank/DDBJ whole genome shotgun (WGS) entry which is preliminary data.</text>
</comment>
<dbReference type="CDD" id="cd00170">
    <property type="entry name" value="SEC14"/>
    <property type="match status" value="1"/>
</dbReference>
<dbReference type="PANTHER" id="PTHR46277:SF3">
    <property type="entry name" value="BINDING PROTEIN, PUTATIVE-RELATED"/>
    <property type="match status" value="1"/>
</dbReference>
<dbReference type="PROSITE" id="PS50191">
    <property type="entry name" value="CRAL_TRIO"/>
    <property type="match status" value="1"/>
</dbReference>
<dbReference type="EMBL" id="CAJJDN010000046">
    <property type="protein sequence ID" value="CAD8083972.1"/>
    <property type="molecule type" value="Genomic_DNA"/>
</dbReference>
<evidence type="ECO:0000313" key="2">
    <source>
        <dbReference type="EMBL" id="CAD8083972.1"/>
    </source>
</evidence>
<feature type="domain" description="CRAL-TRIO" evidence="1">
    <location>
        <begin position="82"/>
        <end position="243"/>
    </location>
</feature>
<dbReference type="PANTHER" id="PTHR46277">
    <property type="entry name" value="OS03G0850700 PROTEIN"/>
    <property type="match status" value="1"/>
</dbReference>
<protein>
    <recommendedName>
        <fullName evidence="1">CRAL-TRIO domain-containing protein</fullName>
    </recommendedName>
</protein>
<organism evidence="2 3">
    <name type="scientific">Paramecium sonneborni</name>
    <dbReference type="NCBI Taxonomy" id="65129"/>
    <lineage>
        <taxon>Eukaryota</taxon>
        <taxon>Sar</taxon>
        <taxon>Alveolata</taxon>
        <taxon>Ciliophora</taxon>
        <taxon>Intramacronucleata</taxon>
        <taxon>Oligohymenophorea</taxon>
        <taxon>Peniculida</taxon>
        <taxon>Parameciidae</taxon>
        <taxon>Paramecium</taxon>
    </lineage>
</organism>
<accession>A0A8S1MXQ4</accession>
<reference evidence="2" key="1">
    <citation type="submission" date="2021-01" db="EMBL/GenBank/DDBJ databases">
        <authorList>
            <consortium name="Genoscope - CEA"/>
            <person name="William W."/>
        </authorList>
    </citation>
    <scope>NUCLEOTIDE SEQUENCE</scope>
</reference>
<dbReference type="Pfam" id="PF00650">
    <property type="entry name" value="CRAL_TRIO"/>
    <property type="match status" value="1"/>
</dbReference>
<keyword evidence="3" id="KW-1185">Reference proteome</keyword>
<proteinExistence type="predicted"/>
<dbReference type="AlphaFoldDB" id="A0A8S1MXQ4"/>